<gene>
    <name evidence="4" type="primary">RON12</name>
    <name evidence="4" type="ORF">PRELSG_0600500</name>
</gene>
<feature type="chain" id="PRO_5012543172" evidence="3">
    <location>
        <begin position="23"/>
        <end position="300"/>
    </location>
</feature>
<dbReference type="AlphaFoldDB" id="A0A1J1H2M8"/>
<reference evidence="4 5" key="1">
    <citation type="submission" date="2015-04" db="EMBL/GenBank/DDBJ databases">
        <authorList>
            <consortium name="Pathogen Informatics"/>
        </authorList>
    </citation>
    <scope>NUCLEOTIDE SEQUENCE [LARGE SCALE GENOMIC DNA]</scope>
    <source>
        <strain evidence="4 5">SGS1</strain>
    </source>
</reference>
<keyword evidence="5" id="KW-1185">Reference proteome</keyword>
<dbReference type="EMBL" id="LN835301">
    <property type="protein sequence ID" value="CRG99030.1"/>
    <property type="molecule type" value="Genomic_DNA"/>
</dbReference>
<dbReference type="VEuPathDB" id="PlasmoDB:PRELSG_0600500"/>
<keyword evidence="3" id="KW-0732">Signal</keyword>
<feature type="region of interest" description="Disordered" evidence="2">
    <location>
        <begin position="27"/>
        <end position="90"/>
    </location>
</feature>
<evidence type="ECO:0000256" key="3">
    <source>
        <dbReference type="SAM" id="SignalP"/>
    </source>
</evidence>
<name>A0A1J1H2M8_PLARL</name>
<dbReference type="KEGG" id="prel:PRELSG_0600500"/>
<feature type="coiled-coil region" evidence="1">
    <location>
        <begin position="264"/>
        <end position="291"/>
    </location>
</feature>
<dbReference type="Proteomes" id="UP000220158">
    <property type="component" value="Chromosome 6"/>
</dbReference>
<evidence type="ECO:0000313" key="5">
    <source>
        <dbReference type="Proteomes" id="UP000220158"/>
    </source>
</evidence>
<dbReference type="GeneID" id="39735131"/>
<keyword evidence="1" id="KW-0175">Coiled coil</keyword>
<dbReference type="RefSeq" id="XP_028532039.1">
    <property type="nucleotide sequence ID" value="XM_028675452.1"/>
</dbReference>
<sequence>MKNFNIFLLVLYYLIVCKFVDNIRLNSSDPNTIEADNGNTKNRNHESAENQRTNTGTDTNKAPGNGDKMKIENITESPNETSKNNVSEKIEKEKLEEYENRKENLDNFVSTTMTPTTEHNDNASLRSIFINQDDFESARNVCEFIVIGNEHYRKFCSIATLIQQIEKLKTTNNALYKEVTNISYEKEDLSESLVKESSKGKIYMEKDNRSPKLSILFMYEKFCVGGIPLACNNILKYDNVFDINRDIGITDDNKNEQKEENKLINDIEKDLGNADDQKTEIEESISDLTDNEGINNLTEY</sequence>
<feature type="compositionally biased region" description="Polar residues" evidence="2">
    <location>
        <begin position="50"/>
        <end position="62"/>
    </location>
</feature>
<evidence type="ECO:0000256" key="1">
    <source>
        <dbReference type="SAM" id="Coils"/>
    </source>
</evidence>
<protein>
    <submittedName>
        <fullName evidence="4">Rhoptry neck protein 12, putative</fullName>
    </submittedName>
</protein>
<accession>A0A1J1H2M8</accession>
<proteinExistence type="predicted"/>
<dbReference type="OrthoDB" id="385873at2759"/>
<feature type="signal peptide" evidence="3">
    <location>
        <begin position="1"/>
        <end position="22"/>
    </location>
</feature>
<organism evidence="4 5">
    <name type="scientific">Plasmodium relictum</name>
    <dbReference type="NCBI Taxonomy" id="85471"/>
    <lineage>
        <taxon>Eukaryota</taxon>
        <taxon>Sar</taxon>
        <taxon>Alveolata</taxon>
        <taxon>Apicomplexa</taxon>
        <taxon>Aconoidasida</taxon>
        <taxon>Haemosporida</taxon>
        <taxon>Plasmodiidae</taxon>
        <taxon>Plasmodium</taxon>
        <taxon>Plasmodium (Haemamoeba)</taxon>
    </lineage>
</organism>
<dbReference type="OMA" id="CAMTHLY"/>
<evidence type="ECO:0000313" key="4">
    <source>
        <dbReference type="EMBL" id="CRG99030.1"/>
    </source>
</evidence>
<feature type="compositionally biased region" description="Polar residues" evidence="2">
    <location>
        <begin position="74"/>
        <end position="85"/>
    </location>
</feature>
<evidence type="ECO:0000256" key="2">
    <source>
        <dbReference type="SAM" id="MobiDB-lite"/>
    </source>
</evidence>